<protein>
    <recommendedName>
        <fullName evidence="16">Adenosylcobinamide kinase</fullName>
        <ecNumber evidence="8">2.7.1.156</ecNumber>
        <ecNumber evidence="9">2.7.7.62</ecNumber>
    </recommendedName>
    <alternativeName>
        <fullName evidence="17">Adenosylcobinamide-phosphate guanylyltransferase</fullName>
    </alternativeName>
</protein>
<keyword evidence="18" id="KW-0548">Nucleotidyltransferase</keyword>
<keyword evidence="13 18" id="KW-0418">Kinase</keyword>
<comment type="similarity">
    <text evidence="7">Belongs to the CobU/CobP family.</text>
</comment>
<dbReference type="OrthoDB" id="9799422at2"/>
<sequence length="332" mass="36710">MFYLVTGGSGSGKSAFAEDIVCSLARESGGSLFYVATMLPYGEETKRKILRHRVMRQDKGFETVECYTGLEEKAEHGMGVCTEWEEASSRCVLLECISNLAANEMYQPDGAKENTVRAVIRGVRALNRKCRHLVVVTNEVCSECSSDSEEMQMYKRFMGEINTELARMADGVAEVVYGIPVKLKGVLQLCKTKTDGKREGEPHMKLVIGGAYQGKLAYAKKEFLAADHSWIDGASCPFEDIYTCQGIWHFESYIRRMMAAGKDLKNLASSIAGKNPDLVVVSTEIGYGLVPVDAFEREYREQAGRICTELAALAERVDRVVCGIGTTLKVLD</sequence>
<evidence type="ECO:0000256" key="5">
    <source>
        <dbReference type="ARBA" id="ARBA00004692"/>
    </source>
</evidence>
<dbReference type="GO" id="GO:0008820">
    <property type="term" value="F:cobinamide phosphate guanylyltransferase activity"/>
    <property type="evidence" value="ECO:0007669"/>
    <property type="project" value="UniProtKB-EC"/>
</dbReference>
<accession>A0A2Y9BGX9</accession>
<evidence type="ECO:0000256" key="16">
    <source>
        <dbReference type="ARBA" id="ARBA00029570"/>
    </source>
</evidence>
<evidence type="ECO:0000256" key="1">
    <source>
        <dbReference type="ARBA" id="ARBA00000312"/>
    </source>
</evidence>
<evidence type="ECO:0000256" key="12">
    <source>
        <dbReference type="ARBA" id="ARBA00022741"/>
    </source>
</evidence>
<dbReference type="SUPFAM" id="SSF52540">
    <property type="entry name" value="P-loop containing nucleoside triphosphate hydrolases"/>
    <property type="match status" value="2"/>
</dbReference>
<name>A0A2Y9BGX9_9FIRM</name>
<evidence type="ECO:0000313" key="18">
    <source>
        <dbReference type="EMBL" id="PWJ28375.1"/>
    </source>
</evidence>
<evidence type="ECO:0000256" key="13">
    <source>
        <dbReference type="ARBA" id="ARBA00022777"/>
    </source>
</evidence>
<dbReference type="CDD" id="cd00544">
    <property type="entry name" value="CobU"/>
    <property type="match status" value="1"/>
</dbReference>
<evidence type="ECO:0000256" key="7">
    <source>
        <dbReference type="ARBA" id="ARBA00007490"/>
    </source>
</evidence>
<keyword evidence="15" id="KW-0342">GTP-binding</keyword>
<evidence type="ECO:0000256" key="14">
    <source>
        <dbReference type="ARBA" id="ARBA00022840"/>
    </source>
</evidence>
<dbReference type="InterPro" id="IPR003203">
    <property type="entry name" value="CobU/CobP"/>
</dbReference>
<evidence type="ECO:0000256" key="10">
    <source>
        <dbReference type="ARBA" id="ARBA00022573"/>
    </source>
</evidence>
<dbReference type="EC" id="2.7.1.156" evidence="8"/>
<dbReference type="InterPro" id="IPR027417">
    <property type="entry name" value="P-loop_NTPase"/>
</dbReference>
<dbReference type="Pfam" id="PF02283">
    <property type="entry name" value="CobU"/>
    <property type="match status" value="2"/>
</dbReference>
<proteinExistence type="inferred from homology"/>
<evidence type="ECO:0000256" key="3">
    <source>
        <dbReference type="ARBA" id="ARBA00001522"/>
    </source>
</evidence>
<keyword evidence="10" id="KW-0169">Cobalamin biosynthesis</keyword>
<dbReference type="Gene3D" id="3.40.50.300">
    <property type="entry name" value="P-loop containing nucleotide triphosphate hydrolases"/>
    <property type="match status" value="2"/>
</dbReference>
<organism evidence="18 19">
    <name type="scientific">Faecalicatena orotica</name>
    <dbReference type="NCBI Taxonomy" id="1544"/>
    <lineage>
        <taxon>Bacteria</taxon>
        <taxon>Bacillati</taxon>
        <taxon>Bacillota</taxon>
        <taxon>Clostridia</taxon>
        <taxon>Lachnospirales</taxon>
        <taxon>Lachnospiraceae</taxon>
        <taxon>Faecalicatena</taxon>
    </lineage>
</organism>
<comment type="pathway">
    <text evidence="5">Cofactor biosynthesis; adenosylcobalamin biosynthesis; adenosylcobalamin from cob(II)yrinate a,c-diamide: step 6/7.</text>
</comment>
<reference evidence="18 19" key="1">
    <citation type="submission" date="2018-05" db="EMBL/GenBank/DDBJ databases">
        <title>The Hungate 1000. A catalogue of reference genomes from the rumen microbiome.</title>
        <authorList>
            <person name="Kelly W."/>
        </authorList>
    </citation>
    <scope>NUCLEOTIDE SEQUENCE [LARGE SCALE GENOMIC DNA]</scope>
    <source>
        <strain evidence="18 19">NLAE-zl-C242</strain>
    </source>
</reference>
<comment type="pathway">
    <text evidence="6">Cofactor biosynthesis; adenosylcobalamin biosynthesis; adenosylcobalamin from cob(II)yrinate a,c-diamide: step 5/7.</text>
</comment>
<evidence type="ECO:0000256" key="9">
    <source>
        <dbReference type="ARBA" id="ARBA00012523"/>
    </source>
</evidence>
<comment type="function">
    <text evidence="4">Catalyzes ATP-dependent phosphorylation of adenosylcobinamide and addition of GMP to adenosylcobinamide phosphate.</text>
</comment>
<evidence type="ECO:0000256" key="4">
    <source>
        <dbReference type="ARBA" id="ARBA00003889"/>
    </source>
</evidence>
<dbReference type="Proteomes" id="UP000245845">
    <property type="component" value="Unassembled WGS sequence"/>
</dbReference>
<evidence type="ECO:0000256" key="2">
    <source>
        <dbReference type="ARBA" id="ARBA00000711"/>
    </source>
</evidence>
<evidence type="ECO:0000256" key="15">
    <source>
        <dbReference type="ARBA" id="ARBA00023134"/>
    </source>
</evidence>
<gene>
    <name evidence="18" type="ORF">A8806_109259</name>
</gene>
<keyword evidence="12" id="KW-0547">Nucleotide-binding</keyword>
<keyword evidence="14" id="KW-0067">ATP-binding</keyword>
<dbReference type="GO" id="GO:0005525">
    <property type="term" value="F:GTP binding"/>
    <property type="evidence" value="ECO:0007669"/>
    <property type="project" value="UniProtKB-KW"/>
</dbReference>
<keyword evidence="19" id="KW-1185">Reference proteome</keyword>
<evidence type="ECO:0000313" key="19">
    <source>
        <dbReference type="Proteomes" id="UP000245845"/>
    </source>
</evidence>
<dbReference type="EMBL" id="QGDL01000009">
    <property type="protein sequence ID" value="PWJ28375.1"/>
    <property type="molecule type" value="Genomic_DNA"/>
</dbReference>
<comment type="catalytic activity">
    <reaction evidence="1">
        <text>adenosylcob(III)inamide + ATP = adenosylcob(III)inamide phosphate + ADP + H(+)</text>
        <dbReference type="Rhea" id="RHEA:15769"/>
        <dbReference type="ChEBI" id="CHEBI:2480"/>
        <dbReference type="ChEBI" id="CHEBI:15378"/>
        <dbReference type="ChEBI" id="CHEBI:30616"/>
        <dbReference type="ChEBI" id="CHEBI:58502"/>
        <dbReference type="ChEBI" id="CHEBI:456216"/>
        <dbReference type="EC" id="2.7.1.156"/>
    </reaction>
</comment>
<evidence type="ECO:0000256" key="11">
    <source>
        <dbReference type="ARBA" id="ARBA00022679"/>
    </source>
</evidence>
<dbReference type="GO" id="GO:0009236">
    <property type="term" value="P:cobalamin biosynthetic process"/>
    <property type="evidence" value="ECO:0007669"/>
    <property type="project" value="UniProtKB-UniPathway"/>
</dbReference>
<dbReference type="AlphaFoldDB" id="A0A2Y9BGX9"/>
<dbReference type="GO" id="GO:0005524">
    <property type="term" value="F:ATP binding"/>
    <property type="evidence" value="ECO:0007669"/>
    <property type="project" value="UniProtKB-KW"/>
</dbReference>
<dbReference type="GO" id="GO:0043752">
    <property type="term" value="F:adenosylcobinamide kinase activity"/>
    <property type="evidence" value="ECO:0007669"/>
    <property type="project" value="UniProtKB-EC"/>
</dbReference>
<comment type="catalytic activity">
    <reaction evidence="2">
        <text>adenosylcob(III)inamide phosphate + GTP + H(+) = adenosylcob(III)inamide-GDP + diphosphate</text>
        <dbReference type="Rhea" id="RHEA:22712"/>
        <dbReference type="ChEBI" id="CHEBI:15378"/>
        <dbReference type="ChEBI" id="CHEBI:33019"/>
        <dbReference type="ChEBI" id="CHEBI:37565"/>
        <dbReference type="ChEBI" id="CHEBI:58502"/>
        <dbReference type="ChEBI" id="CHEBI:60487"/>
        <dbReference type="EC" id="2.7.7.62"/>
    </reaction>
</comment>
<comment type="caution">
    <text evidence="18">The sequence shown here is derived from an EMBL/GenBank/DDBJ whole genome shotgun (WGS) entry which is preliminary data.</text>
</comment>
<dbReference type="RefSeq" id="WP_109732166.1">
    <property type="nucleotide sequence ID" value="NZ_BAAACK010000009.1"/>
</dbReference>
<comment type="catalytic activity">
    <reaction evidence="3">
        <text>adenosylcob(III)inamide + GTP = adenosylcob(III)inamide phosphate + GDP + H(+)</text>
        <dbReference type="Rhea" id="RHEA:15765"/>
        <dbReference type="ChEBI" id="CHEBI:2480"/>
        <dbReference type="ChEBI" id="CHEBI:15378"/>
        <dbReference type="ChEBI" id="CHEBI:37565"/>
        <dbReference type="ChEBI" id="CHEBI:58189"/>
        <dbReference type="ChEBI" id="CHEBI:58502"/>
        <dbReference type="EC" id="2.7.1.156"/>
    </reaction>
</comment>
<evidence type="ECO:0000256" key="6">
    <source>
        <dbReference type="ARBA" id="ARBA00005159"/>
    </source>
</evidence>
<dbReference type="PANTHER" id="PTHR34848:SF1">
    <property type="entry name" value="BIFUNCTIONAL ADENOSYLCOBALAMIN BIOSYNTHESIS PROTEIN COBU"/>
    <property type="match status" value="1"/>
</dbReference>
<keyword evidence="11 18" id="KW-0808">Transferase</keyword>
<evidence type="ECO:0000256" key="17">
    <source>
        <dbReference type="ARBA" id="ARBA00030571"/>
    </source>
</evidence>
<evidence type="ECO:0000256" key="8">
    <source>
        <dbReference type="ARBA" id="ARBA00012016"/>
    </source>
</evidence>
<dbReference type="UniPathway" id="UPA00148">
    <property type="reaction ID" value="UER00236"/>
</dbReference>
<dbReference type="EC" id="2.7.7.62" evidence="9"/>
<dbReference type="PANTHER" id="PTHR34848">
    <property type="match status" value="1"/>
</dbReference>